<dbReference type="PROSITE" id="PS50931">
    <property type="entry name" value="HTH_LYSR"/>
    <property type="match status" value="1"/>
</dbReference>
<sequence length="319" mass="34848">MPINELRAISTFTRAVELGSIRRAAQSLGVTPQAASQALAQLEAHLGVRLLHRTTRRLALTEEGQHFLERTRPALATLERALQSTREAKDEIAGPLRIVGPRSSFATLLMPLLDAFCRAHPDIQPDVQLDDGLGDWVRDRVDVGFRMGRSAEEGVIARLLFPVQLVMVASPDYLARHGVPRTVEDLQQHRCSVFRHPSTGRTIPWFLSSGGEPETREMVPALATNDSELEIQAVLAGQVIAQVASFAAAPLIRSGRMVPVLLDQVCAPIGLHVYYGSRTALPRRVRAFVDLAVEQLTNNPAHVLDAQELAALAAPSRLA</sequence>
<dbReference type="Proteomes" id="UP001516061">
    <property type="component" value="Unassembled WGS sequence"/>
</dbReference>
<dbReference type="InterPro" id="IPR036388">
    <property type="entry name" value="WH-like_DNA-bd_sf"/>
</dbReference>
<dbReference type="GO" id="GO:0003677">
    <property type="term" value="F:DNA binding"/>
    <property type="evidence" value="ECO:0007669"/>
    <property type="project" value="UniProtKB-KW"/>
</dbReference>
<reference evidence="6 7" key="1">
    <citation type="submission" date="2020-05" db="EMBL/GenBank/DDBJ databases">
        <title>Genomic Encyclopedia of Type Strains, Phase IV (KMG-V): Genome sequencing to study the core and pangenomes of soil and plant-associated prokaryotes.</title>
        <authorList>
            <person name="Whitman W."/>
        </authorList>
    </citation>
    <scope>NUCLEOTIDE SEQUENCE [LARGE SCALE GENOMIC DNA]</scope>
    <source>
        <strain evidence="6 7">C29</strain>
    </source>
</reference>
<feature type="domain" description="HTH lysR-type" evidence="5">
    <location>
        <begin position="1"/>
        <end position="61"/>
    </location>
</feature>
<keyword evidence="4" id="KW-0804">Transcription</keyword>
<dbReference type="Pfam" id="PF03466">
    <property type="entry name" value="LysR_substrate"/>
    <property type="match status" value="1"/>
</dbReference>
<accession>A0ABX2FYF3</accession>
<dbReference type="Gene3D" id="3.40.190.290">
    <property type="match status" value="1"/>
</dbReference>
<evidence type="ECO:0000256" key="2">
    <source>
        <dbReference type="ARBA" id="ARBA00023015"/>
    </source>
</evidence>
<dbReference type="EMBL" id="JABSNM010000002">
    <property type="protein sequence ID" value="NRT55051.1"/>
    <property type="molecule type" value="Genomic_DNA"/>
</dbReference>
<dbReference type="Gene3D" id="1.10.10.10">
    <property type="entry name" value="Winged helix-like DNA-binding domain superfamily/Winged helix DNA-binding domain"/>
    <property type="match status" value="1"/>
</dbReference>
<protein>
    <submittedName>
        <fullName evidence="6">DNA-binding transcriptional LysR family regulator</fullName>
    </submittedName>
</protein>
<proteinExistence type="inferred from homology"/>
<evidence type="ECO:0000256" key="4">
    <source>
        <dbReference type="ARBA" id="ARBA00023163"/>
    </source>
</evidence>
<evidence type="ECO:0000256" key="3">
    <source>
        <dbReference type="ARBA" id="ARBA00023125"/>
    </source>
</evidence>
<dbReference type="Pfam" id="PF00126">
    <property type="entry name" value="HTH_1"/>
    <property type="match status" value="1"/>
</dbReference>
<evidence type="ECO:0000259" key="5">
    <source>
        <dbReference type="PROSITE" id="PS50931"/>
    </source>
</evidence>
<name>A0ABX2FYF3_9BURK</name>
<keyword evidence="3 6" id="KW-0238">DNA-binding</keyword>
<keyword evidence="7" id="KW-1185">Reference proteome</keyword>
<dbReference type="RefSeq" id="WP_173803988.1">
    <property type="nucleotide sequence ID" value="NZ_JABSNM010000002.1"/>
</dbReference>
<evidence type="ECO:0000256" key="1">
    <source>
        <dbReference type="ARBA" id="ARBA00009437"/>
    </source>
</evidence>
<dbReference type="InterPro" id="IPR005119">
    <property type="entry name" value="LysR_subst-bd"/>
</dbReference>
<dbReference type="InterPro" id="IPR000847">
    <property type="entry name" value="LysR_HTH_N"/>
</dbReference>
<dbReference type="SUPFAM" id="SSF53850">
    <property type="entry name" value="Periplasmic binding protein-like II"/>
    <property type="match status" value="1"/>
</dbReference>
<keyword evidence="2" id="KW-0805">Transcription regulation</keyword>
<dbReference type="InterPro" id="IPR036390">
    <property type="entry name" value="WH_DNA-bd_sf"/>
</dbReference>
<evidence type="ECO:0000313" key="7">
    <source>
        <dbReference type="Proteomes" id="UP001516061"/>
    </source>
</evidence>
<comment type="similarity">
    <text evidence="1">Belongs to the LysR transcriptional regulatory family.</text>
</comment>
<dbReference type="CDD" id="cd08422">
    <property type="entry name" value="PBP2_CrgA_like"/>
    <property type="match status" value="1"/>
</dbReference>
<dbReference type="PANTHER" id="PTHR30537">
    <property type="entry name" value="HTH-TYPE TRANSCRIPTIONAL REGULATOR"/>
    <property type="match status" value="1"/>
</dbReference>
<dbReference type="SUPFAM" id="SSF46785">
    <property type="entry name" value="Winged helix' DNA-binding domain"/>
    <property type="match status" value="1"/>
</dbReference>
<comment type="caution">
    <text evidence="6">The sequence shown here is derived from an EMBL/GenBank/DDBJ whole genome shotgun (WGS) entry which is preliminary data.</text>
</comment>
<dbReference type="PANTHER" id="PTHR30537:SF5">
    <property type="entry name" value="HTH-TYPE TRANSCRIPTIONAL ACTIVATOR TTDR-RELATED"/>
    <property type="match status" value="1"/>
</dbReference>
<gene>
    <name evidence="6" type="ORF">HNQ01_000761</name>
</gene>
<dbReference type="InterPro" id="IPR058163">
    <property type="entry name" value="LysR-type_TF_proteobact-type"/>
</dbReference>
<organism evidence="6 7">
    <name type="scientific">Sphaerotilus uruguayifluvii</name>
    <dbReference type="NCBI Taxonomy" id="2735897"/>
    <lineage>
        <taxon>Bacteria</taxon>
        <taxon>Pseudomonadati</taxon>
        <taxon>Pseudomonadota</taxon>
        <taxon>Betaproteobacteria</taxon>
        <taxon>Burkholderiales</taxon>
        <taxon>Sphaerotilaceae</taxon>
        <taxon>Sphaerotilus</taxon>
    </lineage>
</organism>
<evidence type="ECO:0000313" key="6">
    <source>
        <dbReference type="EMBL" id="NRT55051.1"/>
    </source>
</evidence>